<dbReference type="EMBL" id="SPQA01000005">
    <property type="protein sequence ID" value="TFU31420.1"/>
    <property type="molecule type" value="Genomic_DNA"/>
</dbReference>
<evidence type="ECO:0000313" key="2">
    <source>
        <dbReference type="EMBL" id="TFU31420.1"/>
    </source>
</evidence>
<feature type="transmembrane region" description="Helical" evidence="1">
    <location>
        <begin position="51"/>
        <end position="72"/>
    </location>
</feature>
<protein>
    <submittedName>
        <fullName evidence="2">Uncharacterized protein</fullName>
    </submittedName>
</protein>
<organism evidence="2 3">
    <name type="scientific">Streptococcus acidominimus</name>
    <dbReference type="NCBI Taxonomy" id="1326"/>
    <lineage>
        <taxon>Bacteria</taxon>
        <taxon>Bacillati</taxon>
        <taxon>Bacillota</taxon>
        <taxon>Bacilli</taxon>
        <taxon>Lactobacillales</taxon>
        <taxon>Streptococcaceae</taxon>
        <taxon>Streptococcus</taxon>
    </lineage>
</organism>
<accession>A0A4Y9FS98</accession>
<name>A0A4Y9FS98_STRAI</name>
<dbReference type="AlphaFoldDB" id="A0A4Y9FS98"/>
<keyword evidence="1" id="KW-0472">Membrane</keyword>
<evidence type="ECO:0000256" key="1">
    <source>
        <dbReference type="SAM" id="Phobius"/>
    </source>
</evidence>
<feature type="transmembrane region" description="Helical" evidence="1">
    <location>
        <begin position="21"/>
        <end position="39"/>
    </location>
</feature>
<dbReference type="Proteomes" id="UP000297747">
    <property type="component" value="Unassembled WGS sequence"/>
</dbReference>
<keyword evidence="1" id="KW-1133">Transmembrane helix</keyword>
<evidence type="ECO:0000313" key="3">
    <source>
        <dbReference type="Proteomes" id="UP000297747"/>
    </source>
</evidence>
<comment type="caution">
    <text evidence="2">The sequence shown here is derived from an EMBL/GenBank/DDBJ whole genome shotgun (WGS) entry which is preliminary data.</text>
</comment>
<sequence>MDMWWDNHKLYNQIKVVPSSAVIAQFAFMASLALLPIFARWMLEEVNMTTVFSYTLAVFITNFFAWLSEFFLTQIRFSERKHLQALMKRTSFRRLISSILISFFIIGLACIHPHWAFYLHILSPILSFWHSLHPKHTPPIPLPPKKG</sequence>
<reference evidence="2 3" key="1">
    <citation type="submission" date="2019-03" db="EMBL/GenBank/DDBJ databases">
        <title>Diversity of the mouse oral microbiome.</title>
        <authorList>
            <person name="Joseph S."/>
            <person name="Aduse-Opoku J."/>
            <person name="Curtis M."/>
            <person name="Wade W."/>
            <person name="Hashim A."/>
        </authorList>
    </citation>
    <scope>NUCLEOTIDE SEQUENCE [LARGE SCALE GENOMIC DNA]</scope>
    <source>
        <strain evidence="2 3">HT4</strain>
    </source>
</reference>
<feature type="transmembrane region" description="Helical" evidence="1">
    <location>
        <begin position="92"/>
        <end position="109"/>
    </location>
</feature>
<proteinExistence type="predicted"/>
<keyword evidence="1" id="KW-0812">Transmembrane</keyword>
<gene>
    <name evidence="2" type="ORF">E4U01_02630</name>
</gene>